<name>A0ABM7G745_9SPHN</name>
<dbReference type="InterPro" id="IPR025110">
    <property type="entry name" value="AMP-bd_C"/>
</dbReference>
<dbReference type="InterPro" id="IPR020845">
    <property type="entry name" value="AMP-binding_CS"/>
</dbReference>
<gene>
    <name evidence="3" type="primary">fadD13</name>
    <name evidence="3" type="ORF">SBA_ch2_4100</name>
</gene>
<evidence type="ECO:0000259" key="1">
    <source>
        <dbReference type="Pfam" id="PF00501"/>
    </source>
</evidence>
<reference evidence="3" key="1">
    <citation type="submission" date="2018-07" db="EMBL/GenBank/DDBJ databases">
        <title>Complete genome sequence of Sphingomonas bisphenolicum strain AO1, a bisphenol A degradative bacterium isolated from Japanese farm field.</title>
        <authorList>
            <person name="Murakami M."/>
            <person name="Koh M."/>
            <person name="Koba S."/>
            <person name="Matsumura Y."/>
        </authorList>
    </citation>
    <scope>NUCLEOTIDE SEQUENCE</scope>
    <source>
        <strain evidence="3">AO1</strain>
    </source>
</reference>
<evidence type="ECO:0000313" key="3">
    <source>
        <dbReference type="EMBL" id="BBF71877.1"/>
    </source>
</evidence>
<feature type="domain" description="AMP-dependent synthetase/ligase" evidence="1">
    <location>
        <begin position="41"/>
        <end position="408"/>
    </location>
</feature>
<protein>
    <submittedName>
        <fullName evidence="3">Long-chain-fatty-acid--CoA ligase FadD13</fullName>
    </submittedName>
</protein>
<dbReference type="InterPro" id="IPR045851">
    <property type="entry name" value="AMP-bd_C_sf"/>
</dbReference>
<evidence type="ECO:0000313" key="4">
    <source>
        <dbReference type="Proteomes" id="UP001059971"/>
    </source>
</evidence>
<keyword evidence="3" id="KW-0436">Ligase</keyword>
<dbReference type="PANTHER" id="PTHR24096:SF267">
    <property type="entry name" value="MALONATE--COA LIGASE ACSF3, MITOCHONDRIAL"/>
    <property type="match status" value="1"/>
</dbReference>
<sequence length="549" mass="59061">MSKIDPIFAAVTASGTPFEIAEQDGLRFFAHAPSDLNQLIEKARGFGDRPCIVDFDEAGRERRLSFADIFAWRDRLAGHLDIRRGDRVAIAMRNRAEWIVAFLAVIRLGGVAVLLNSRGSAAEARAMVDEVTPALVLADSERAAALRDAGYQGRLLDLIAPLAAADVPFVDGMTADHDDPCAILFTSGTTGRVKGAVLSHRSLITGLLGTQLTGTMVLHNMARDHGLSVEALTAQMPPQASLLVSPLFHISGLGAGFLAPFLSGGKIVIMRRWNAEEAVALIARERVTQLATVPTMLWDMVNRARLTDADLSSVRNIGSGGQALPLNLLEEVRALCPHALMGVGYGMTETSGAIAQAVGADFLRARASAGRVLPLVDLRIEGADGAICGPHATGEIVVRSAMVMRGYWNRPDDTAKSFTPDGWLRTGDIGYQDEDGYIFIVDRAKDMVISGGENIYCAEVERVLSEMPQITECATFGIADDRLGEALVAVVQADGLDERAIIDWVAGRLAPYKAPAHVAFSRAPLPRNHAEKIDKIALRALWPQLVANY</sequence>
<dbReference type="Pfam" id="PF00501">
    <property type="entry name" value="AMP-binding"/>
    <property type="match status" value="1"/>
</dbReference>
<dbReference type="Gene3D" id="3.40.50.12780">
    <property type="entry name" value="N-terminal domain of ligase-like"/>
    <property type="match status" value="1"/>
</dbReference>
<evidence type="ECO:0000259" key="2">
    <source>
        <dbReference type="Pfam" id="PF13193"/>
    </source>
</evidence>
<dbReference type="RefSeq" id="WP_224549039.1">
    <property type="nucleotide sequence ID" value="NZ_AP018818.1"/>
</dbReference>
<dbReference type="GO" id="GO:0016874">
    <property type="term" value="F:ligase activity"/>
    <property type="evidence" value="ECO:0007669"/>
    <property type="project" value="UniProtKB-KW"/>
</dbReference>
<feature type="domain" description="AMP-binding enzyme C-terminal" evidence="2">
    <location>
        <begin position="459"/>
        <end position="531"/>
    </location>
</feature>
<dbReference type="PANTHER" id="PTHR24096">
    <property type="entry name" value="LONG-CHAIN-FATTY-ACID--COA LIGASE"/>
    <property type="match status" value="1"/>
</dbReference>
<dbReference type="Proteomes" id="UP001059971">
    <property type="component" value="Chromosome 2"/>
</dbReference>
<accession>A0ABM7G745</accession>
<dbReference type="SUPFAM" id="SSF56801">
    <property type="entry name" value="Acetyl-CoA synthetase-like"/>
    <property type="match status" value="1"/>
</dbReference>
<dbReference type="InterPro" id="IPR000873">
    <property type="entry name" value="AMP-dep_synth/lig_dom"/>
</dbReference>
<dbReference type="EMBL" id="AP018818">
    <property type="protein sequence ID" value="BBF71877.1"/>
    <property type="molecule type" value="Genomic_DNA"/>
</dbReference>
<organism evidence="3 4">
    <name type="scientific">Sphingomonas bisphenolicum</name>
    <dbReference type="NCBI Taxonomy" id="296544"/>
    <lineage>
        <taxon>Bacteria</taxon>
        <taxon>Pseudomonadati</taxon>
        <taxon>Pseudomonadota</taxon>
        <taxon>Alphaproteobacteria</taxon>
        <taxon>Sphingomonadales</taxon>
        <taxon>Sphingomonadaceae</taxon>
        <taxon>Sphingomonas</taxon>
    </lineage>
</organism>
<dbReference type="Pfam" id="PF13193">
    <property type="entry name" value="AMP-binding_C"/>
    <property type="match status" value="1"/>
</dbReference>
<dbReference type="PROSITE" id="PS00455">
    <property type="entry name" value="AMP_BINDING"/>
    <property type="match status" value="1"/>
</dbReference>
<dbReference type="InterPro" id="IPR042099">
    <property type="entry name" value="ANL_N_sf"/>
</dbReference>
<proteinExistence type="predicted"/>
<keyword evidence="4" id="KW-1185">Reference proteome</keyword>
<dbReference type="Gene3D" id="3.30.300.30">
    <property type="match status" value="1"/>
</dbReference>